<keyword evidence="5" id="KW-0653">Protein transport</keyword>
<evidence type="ECO:0000256" key="9">
    <source>
        <dbReference type="SAM" id="Phobius"/>
    </source>
</evidence>
<evidence type="ECO:0000256" key="2">
    <source>
        <dbReference type="ARBA" id="ARBA00022448"/>
    </source>
</evidence>
<feature type="transmembrane region" description="Helical" evidence="9">
    <location>
        <begin position="129"/>
        <end position="150"/>
    </location>
</feature>
<feature type="transmembrane region" description="Helical" evidence="9">
    <location>
        <begin position="318"/>
        <end position="346"/>
    </location>
</feature>
<dbReference type="InterPro" id="IPR050171">
    <property type="entry name" value="MFS_Transporters"/>
</dbReference>
<dbReference type="NCBIfam" id="TIGR00924">
    <property type="entry name" value="yjdL_sub1_fam"/>
    <property type="match status" value="1"/>
</dbReference>
<dbReference type="Gene3D" id="1.20.1250.20">
    <property type="entry name" value="MFS general substrate transporter like domains"/>
    <property type="match status" value="1"/>
</dbReference>
<dbReference type="AlphaFoldDB" id="F2BAF6"/>
<evidence type="ECO:0000256" key="4">
    <source>
        <dbReference type="ARBA" id="ARBA00022692"/>
    </source>
</evidence>
<feature type="transmembrane region" description="Helical" evidence="9">
    <location>
        <begin position="507"/>
        <end position="529"/>
    </location>
</feature>
<dbReference type="InterPro" id="IPR000109">
    <property type="entry name" value="POT_fam"/>
</dbReference>
<dbReference type="GO" id="GO:1904680">
    <property type="term" value="F:peptide transmembrane transporter activity"/>
    <property type="evidence" value="ECO:0007669"/>
    <property type="project" value="InterPro"/>
</dbReference>
<feature type="transmembrane region" description="Helical" evidence="9">
    <location>
        <begin position="366"/>
        <end position="383"/>
    </location>
</feature>
<dbReference type="PROSITE" id="PS01023">
    <property type="entry name" value="PTR2_2"/>
    <property type="match status" value="1"/>
</dbReference>
<feature type="transmembrane region" description="Helical" evidence="9">
    <location>
        <begin position="64"/>
        <end position="83"/>
    </location>
</feature>
<reference evidence="11 12" key="1">
    <citation type="submission" date="2011-02" db="EMBL/GenBank/DDBJ databases">
        <authorList>
            <person name="Muzny D."/>
            <person name="Qin X."/>
            <person name="Deng J."/>
            <person name="Jiang H."/>
            <person name="Liu Y."/>
            <person name="Qu J."/>
            <person name="Song X.-Z."/>
            <person name="Zhang L."/>
            <person name="Thornton R."/>
            <person name="Coyle M."/>
            <person name="Francisco L."/>
            <person name="Jackson L."/>
            <person name="Javaid M."/>
            <person name="Korchina V."/>
            <person name="Kovar C."/>
            <person name="Mata R."/>
            <person name="Mathew T."/>
            <person name="Ngo R."/>
            <person name="Nguyen L."/>
            <person name="Nguyen N."/>
            <person name="Okwuonu G."/>
            <person name="Ongeri F."/>
            <person name="Pham C."/>
            <person name="Simmons D."/>
            <person name="Wilczek-Boney K."/>
            <person name="Hale W."/>
            <person name="Jakkamsetti A."/>
            <person name="Pham P."/>
            <person name="Ruth R."/>
            <person name="San Lucas F."/>
            <person name="Warren J."/>
            <person name="Zhang J."/>
            <person name="Zhao Z."/>
            <person name="Zhou C."/>
            <person name="Zhu D."/>
            <person name="Lee S."/>
            <person name="Bess C."/>
            <person name="Blankenburg K."/>
            <person name="Forbes L."/>
            <person name="Fu Q."/>
            <person name="Gubbala S."/>
            <person name="Hirani K."/>
            <person name="Jayaseelan J.C."/>
            <person name="Lara F."/>
            <person name="Munidasa M."/>
            <person name="Palculict T."/>
            <person name="Patil S."/>
            <person name="Pu L.-L."/>
            <person name="Saada N."/>
            <person name="Tang L."/>
            <person name="Weissenberger G."/>
            <person name="Zhu Y."/>
            <person name="Hemphill L."/>
            <person name="Shang Y."/>
            <person name="Youmans B."/>
            <person name="Ayvaz T."/>
            <person name="Ross M."/>
            <person name="Santibanez J."/>
            <person name="Aqrawi P."/>
            <person name="Gross S."/>
            <person name="Joshi V."/>
            <person name="Fowler G."/>
            <person name="Nazareth L."/>
            <person name="Reid J."/>
            <person name="Worley K."/>
            <person name="Petrosino J."/>
            <person name="Highlander S."/>
            <person name="Gibbs R."/>
        </authorList>
    </citation>
    <scope>NUCLEOTIDE SEQUENCE [LARGE SCALE GENOMIC DNA]</scope>
    <source>
        <strain evidence="11 12">ATCC BAA-1200</strain>
    </source>
</reference>
<comment type="caution">
    <text evidence="11">The sequence shown here is derived from an EMBL/GenBank/DDBJ whole genome shotgun (WGS) entry which is preliminary data.</text>
</comment>
<dbReference type="PANTHER" id="PTHR23517">
    <property type="entry name" value="RESISTANCE PROTEIN MDTM, PUTATIVE-RELATED-RELATED"/>
    <property type="match status" value="1"/>
</dbReference>
<comment type="similarity">
    <text evidence="8">Belongs to the major facilitator superfamily. Proton-dependent oligopeptide transporter (POT/PTR) (TC 2.A.17) family.</text>
</comment>
<name>F2BAF6_9NEIS</name>
<feature type="domain" description="Major facilitator superfamily (MFS) profile" evidence="10">
    <location>
        <begin position="58"/>
        <end position="534"/>
    </location>
</feature>
<dbReference type="Proteomes" id="UP000004105">
    <property type="component" value="Unassembled WGS sequence"/>
</dbReference>
<keyword evidence="6 9" id="KW-1133">Transmembrane helix</keyword>
<evidence type="ECO:0000256" key="6">
    <source>
        <dbReference type="ARBA" id="ARBA00022989"/>
    </source>
</evidence>
<dbReference type="PANTHER" id="PTHR23517:SF15">
    <property type="entry name" value="PROTON-DEPENDENT OLIGOPEPTIDE FAMILY TRANSPORT PROTEIN"/>
    <property type="match status" value="1"/>
</dbReference>
<sequence>MHVLTKPPQRFKNKNGRFGLRRSCAFRRPQTEKQRHGEPMTQTSAPKTFFGHPIQLSTLFHIELWERFSFYGLQGILLLYLYYETAKGGLGIDKSLAGGIVGAYSGTVYLSTVFGAWVADRIAGAEKTLFVSGIVVMCGHIVLALVPGIGGLLCGLVLIALGSGGVKSSASSMVGSLYESDELRPLRDAGFSIFYISINIGAFFGPLVTGLLQDKIGFHYGFGAAAVGMAVGLWLYSFGRKTLPHTPPPHPLPASQYKYFFAALAAIAIAIGIAAATGRLNILNFPQVLLACVILAALGYFARLLGSTRIAARKKRHIAAYIPLFLAVCVFWAVWFQVYTSVTVYFAETVNRDIFGFTVPVSWKDSVQGMWVVLFSGMMAAMWTKMGARQPKTPLKFALALIVTGASYLIFLPFIHSGTPMPMAVFALVLLAITLGELLISPIAMSLATKIAPAAFKTQMVALNFLAFSLGFTLGGLLFDKFHHPESAAGMAHLLARIGLGTGEADFYLLLFYIGAACGLLLLLAAPLLNRLLEGAD</sequence>
<evidence type="ECO:0000256" key="5">
    <source>
        <dbReference type="ARBA" id="ARBA00022856"/>
    </source>
</evidence>
<organism evidence="11 12">
    <name type="scientific">Neisseria bacilliformis ATCC BAA-1200</name>
    <dbReference type="NCBI Taxonomy" id="888742"/>
    <lineage>
        <taxon>Bacteria</taxon>
        <taxon>Pseudomonadati</taxon>
        <taxon>Pseudomonadota</taxon>
        <taxon>Betaproteobacteria</taxon>
        <taxon>Neisseriales</taxon>
        <taxon>Neisseriaceae</taxon>
        <taxon>Neisseria</taxon>
    </lineage>
</organism>
<dbReference type="GO" id="GO:0006857">
    <property type="term" value="P:oligopeptide transport"/>
    <property type="evidence" value="ECO:0007669"/>
    <property type="project" value="InterPro"/>
</dbReference>
<feature type="transmembrane region" description="Helical" evidence="9">
    <location>
        <begin position="461"/>
        <end position="479"/>
    </location>
</feature>
<dbReference type="CDD" id="cd17346">
    <property type="entry name" value="MFS_DtpA_like"/>
    <property type="match status" value="1"/>
</dbReference>
<evidence type="ECO:0000313" key="11">
    <source>
        <dbReference type="EMBL" id="EGF11672.1"/>
    </source>
</evidence>
<dbReference type="SUPFAM" id="SSF103473">
    <property type="entry name" value="MFS general substrate transporter"/>
    <property type="match status" value="1"/>
</dbReference>
<keyword evidence="7 9" id="KW-0472">Membrane</keyword>
<dbReference type="GO" id="GO:0005886">
    <property type="term" value="C:plasma membrane"/>
    <property type="evidence" value="ECO:0007669"/>
    <property type="project" value="UniProtKB-SubCell"/>
</dbReference>
<keyword evidence="12" id="KW-1185">Reference proteome</keyword>
<proteinExistence type="inferred from homology"/>
<feature type="transmembrane region" description="Helical" evidence="9">
    <location>
        <begin position="190"/>
        <end position="212"/>
    </location>
</feature>
<keyword evidence="4 8" id="KW-0812">Transmembrane</keyword>
<feature type="transmembrane region" description="Helical" evidence="9">
    <location>
        <begin position="259"/>
        <end position="282"/>
    </location>
</feature>
<evidence type="ECO:0000256" key="8">
    <source>
        <dbReference type="RuleBase" id="RU003755"/>
    </source>
</evidence>
<evidence type="ECO:0000313" key="12">
    <source>
        <dbReference type="Proteomes" id="UP000004105"/>
    </source>
</evidence>
<dbReference type="InterPro" id="IPR036259">
    <property type="entry name" value="MFS_trans_sf"/>
</dbReference>
<dbReference type="PROSITE" id="PS50850">
    <property type="entry name" value="MFS"/>
    <property type="match status" value="1"/>
</dbReference>
<evidence type="ECO:0000256" key="3">
    <source>
        <dbReference type="ARBA" id="ARBA00022475"/>
    </source>
</evidence>
<protein>
    <submittedName>
        <fullName evidence="11">Di-/tripeptide transporter</fullName>
    </submittedName>
</protein>
<feature type="transmembrane region" description="Helical" evidence="9">
    <location>
        <begin position="395"/>
        <end position="415"/>
    </location>
</feature>
<feature type="transmembrane region" description="Helical" evidence="9">
    <location>
        <begin position="421"/>
        <end position="440"/>
    </location>
</feature>
<accession>F2BAF6</accession>
<feature type="transmembrane region" description="Helical" evidence="9">
    <location>
        <begin position="218"/>
        <end position="238"/>
    </location>
</feature>
<gene>
    <name evidence="11" type="primary">dtpT</name>
    <name evidence="11" type="ORF">HMPREF9123_0788</name>
</gene>
<dbReference type="InterPro" id="IPR020846">
    <property type="entry name" value="MFS_dom"/>
</dbReference>
<feature type="transmembrane region" description="Helical" evidence="9">
    <location>
        <begin position="95"/>
        <end position="117"/>
    </location>
</feature>
<keyword evidence="3" id="KW-1003">Cell membrane</keyword>
<dbReference type="InterPro" id="IPR005279">
    <property type="entry name" value="Dipep/tripep_permease"/>
</dbReference>
<feature type="transmembrane region" description="Helical" evidence="9">
    <location>
        <begin position="288"/>
        <end position="306"/>
    </location>
</feature>
<dbReference type="STRING" id="267212.GCA_001063965_02018"/>
<evidence type="ECO:0000256" key="1">
    <source>
        <dbReference type="ARBA" id="ARBA00004651"/>
    </source>
</evidence>
<dbReference type="InterPro" id="IPR018456">
    <property type="entry name" value="PTR2_symporter_CS"/>
</dbReference>
<comment type="subcellular location">
    <subcellularLocation>
        <location evidence="1">Cell membrane</location>
        <topology evidence="1">Multi-pass membrane protein</topology>
    </subcellularLocation>
    <subcellularLocation>
        <location evidence="8">Membrane</location>
        <topology evidence="8">Multi-pass membrane protein</topology>
    </subcellularLocation>
</comment>
<dbReference type="Pfam" id="PF00854">
    <property type="entry name" value="PTR2"/>
    <property type="match status" value="1"/>
</dbReference>
<feature type="transmembrane region" description="Helical" evidence="9">
    <location>
        <begin position="156"/>
        <end position="178"/>
    </location>
</feature>
<keyword evidence="2 8" id="KW-0813">Transport</keyword>
<dbReference type="EMBL" id="AFAY01000012">
    <property type="protein sequence ID" value="EGF11672.1"/>
    <property type="molecule type" value="Genomic_DNA"/>
</dbReference>
<evidence type="ECO:0000256" key="7">
    <source>
        <dbReference type="ARBA" id="ARBA00023136"/>
    </source>
</evidence>
<evidence type="ECO:0000259" key="10">
    <source>
        <dbReference type="PROSITE" id="PS50850"/>
    </source>
</evidence>
<dbReference type="HOGENOM" id="CLU_004790_0_1_4"/>
<keyword evidence="5" id="KW-0571">Peptide transport</keyword>